<dbReference type="PROSITE" id="PS01298">
    <property type="entry name" value="DAPB"/>
    <property type="match status" value="1"/>
</dbReference>
<dbReference type="InterPro" id="IPR036291">
    <property type="entry name" value="NAD(P)-bd_dom_sf"/>
</dbReference>
<dbReference type="Pfam" id="PF05173">
    <property type="entry name" value="DapB_C"/>
    <property type="match status" value="1"/>
</dbReference>
<evidence type="ECO:0000259" key="14">
    <source>
        <dbReference type="Pfam" id="PF01113"/>
    </source>
</evidence>
<comment type="caution">
    <text evidence="13">Lacks conserved residue(s) required for the propagation of feature annotation.</text>
</comment>
<dbReference type="KEGG" id="lar:lam_871"/>
<keyword evidence="2 13" id="KW-0963">Cytoplasm</keyword>
<feature type="domain" description="Dihydrodipicolinate reductase C-terminal" evidence="15">
    <location>
        <begin position="132"/>
        <end position="269"/>
    </location>
</feature>
<evidence type="ECO:0000256" key="1">
    <source>
        <dbReference type="ARBA" id="ARBA00006642"/>
    </source>
</evidence>
<evidence type="ECO:0000256" key="2">
    <source>
        <dbReference type="ARBA" id="ARBA00022490"/>
    </source>
</evidence>
<feature type="binding site" evidence="13">
    <location>
        <begin position="170"/>
        <end position="171"/>
    </location>
    <ligand>
        <name>(S)-2,3,4,5-tetrahydrodipicolinate</name>
        <dbReference type="ChEBI" id="CHEBI:16845"/>
    </ligand>
</feature>
<dbReference type="InterPro" id="IPR023940">
    <property type="entry name" value="DHDPR_bac"/>
</dbReference>
<keyword evidence="17" id="KW-1185">Reference proteome</keyword>
<reference evidence="16 17" key="1">
    <citation type="journal article" date="2014" name="Mol. Plant Microbe Interact.">
        <title>The complete genome sequence of Candidatus Liberibacter americanus, associated with citrus Huanglongbing.</title>
        <authorList>
            <person name="Wulff N.A."/>
            <person name="Zhang S."/>
            <person name="Setubal J.C."/>
            <person name="Almeida N.F."/>
            <person name="Martins E.C."/>
            <person name="Harakava R."/>
            <person name="Kumar D."/>
            <person name="Rangel L.T."/>
            <person name="Foissac X."/>
            <person name="Bove J."/>
            <person name="Gabriel D.W."/>
        </authorList>
    </citation>
    <scope>NUCLEOTIDE SEQUENCE [LARGE SCALE GENOMIC DNA]</scope>
    <source>
        <strain evidence="16 17">Sao Paulo</strain>
    </source>
</reference>
<comment type="similarity">
    <text evidence="1 13">Belongs to the DapB family.</text>
</comment>
<keyword evidence="7 13" id="KW-0520">NAD</keyword>
<evidence type="ECO:0000313" key="16">
    <source>
        <dbReference type="EMBL" id="AHA28204.1"/>
    </source>
</evidence>
<dbReference type="GO" id="GO:0008839">
    <property type="term" value="F:4-hydroxy-tetrahydrodipicolinate reductase"/>
    <property type="evidence" value="ECO:0007669"/>
    <property type="project" value="UniProtKB-UniRule"/>
</dbReference>
<dbReference type="UniPathway" id="UPA00034">
    <property type="reaction ID" value="UER00018"/>
</dbReference>
<feature type="active site" description="Proton donor" evidence="13">
    <location>
        <position position="164"/>
    </location>
</feature>
<keyword evidence="5 13" id="KW-0220">Diaminopimelate biosynthesis</keyword>
<dbReference type="PANTHER" id="PTHR20836">
    <property type="entry name" value="DIHYDRODIPICOLINATE REDUCTASE"/>
    <property type="match status" value="1"/>
</dbReference>
<dbReference type="HOGENOM" id="CLU_047479_2_1_5"/>
<protein>
    <recommendedName>
        <fullName evidence="10 13">4-hydroxy-tetrahydrodipicolinate reductase</fullName>
        <shortName evidence="13">HTPA reductase</shortName>
        <ecNumber evidence="10 13">1.17.1.8</ecNumber>
    </recommendedName>
</protein>
<feature type="binding site" evidence="13">
    <location>
        <begin position="102"/>
        <end position="104"/>
    </location>
    <ligand>
        <name>NAD(+)</name>
        <dbReference type="ChEBI" id="CHEBI:57540"/>
    </ligand>
</feature>
<dbReference type="SUPFAM" id="SSF55347">
    <property type="entry name" value="Glyceraldehyde-3-phosphate dehydrogenase-like, C-terminal domain"/>
    <property type="match status" value="1"/>
</dbReference>
<dbReference type="PATRIC" id="fig|1261131.3.peg.834"/>
<comment type="catalytic activity">
    <reaction evidence="11 13">
        <text>(S)-2,3,4,5-tetrahydrodipicolinate + NADP(+) + H2O = (2S,4S)-4-hydroxy-2,3,4,5-tetrahydrodipicolinate + NADPH + H(+)</text>
        <dbReference type="Rhea" id="RHEA:35331"/>
        <dbReference type="ChEBI" id="CHEBI:15377"/>
        <dbReference type="ChEBI" id="CHEBI:15378"/>
        <dbReference type="ChEBI" id="CHEBI:16845"/>
        <dbReference type="ChEBI" id="CHEBI:57783"/>
        <dbReference type="ChEBI" id="CHEBI:58349"/>
        <dbReference type="ChEBI" id="CHEBI:67139"/>
        <dbReference type="EC" id="1.17.1.8"/>
    </reaction>
</comment>
<evidence type="ECO:0000256" key="5">
    <source>
        <dbReference type="ARBA" id="ARBA00022915"/>
    </source>
</evidence>
<comment type="subunit">
    <text evidence="13">Homotetramer.</text>
</comment>
<feature type="domain" description="Dihydrodipicolinate reductase N-terminal" evidence="14">
    <location>
        <begin position="6"/>
        <end position="129"/>
    </location>
</feature>
<proteinExistence type="inferred from homology"/>
<dbReference type="GO" id="GO:0051287">
    <property type="term" value="F:NAD binding"/>
    <property type="evidence" value="ECO:0007669"/>
    <property type="project" value="UniProtKB-UniRule"/>
</dbReference>
<dbReference type="Gene3D" id="3.30.360.10">
    <property type="entry name" value="Dihydrodipicolinate Reductase, domain 2"/>
    <property type="match status" value="1"/>
</dbReference>
<comment type="catalytic activity">
    <reaction evidence="12 13">
        <text>(S)-2,3,4,5-tetrahydrodipicolinate + NAD(+) + H2O = (2S,4S)-4-hydroxy-2,3,4,5-tetrahydrodipicolinate + NADH + H(+)</text>
        <dbReference type="Rhea" id="RHEA:35323"/>
        <dbReference type="ChEBI" id="CHEBI:15377"/>
        <dbReference type="ChEBI" id="CHEBI:15378"/>
        <dbReference type="ChEBI" id="CHEBI:16845"/>
        <dbReference type="ChEBI" id="CHEBI:57540"/>
        <dbReference type="ChEBI" id="CHEBI:57945"/>
        <dbReference type="ChEBI" id="CHEBI:67139"/>
        <dbReference type="EC" id="1.17.1.8"/>
    </reaction>
</comment>
<evidence type="ECO:0000256" key="12">
    <source>
        <dbReference type="ARBA" id="ARBA00049396"/>
    </source>
</evidence>
<dbReference type="GO" id="GO:0005829">
    <property type="term" value="C:cytosol"/>
    <property type="evidence" value="ECO:0007669"/>
    <property type="project" value="TreeGrafter"/>
</dbReference>
<comment type="subcellular location">
    <subcellularLocation>
        <location evidence="13">Cytoplasm</location>
    </subcellularLocation>
</comment>
<evidence type="ECO:0000259" key="15">
    <source>
        <dbReference type="Pfam" id="PF05173"/>
    </source>
</evidence>
<dbReference type="AlphaFoldDB" id="U6B581"/>
<dbReference type="PIRSF" id="PIRSF000161">
    <property type="entry name" value="DHPR"/>
    <property type="match status" value="1"/>
</dbReference>
<dbReference type="GO" id="GO:0009089">
    <property type="term" value="P:lysine biosynthetic process via diaminopimelate"/>
    <property type="evidence" value="ECO:0007669"/>
    <property type="project" value="UniProtKB-UniRule"/>
</dbReference>
<name>U6B581_9HYPH</name>
<dbReference type="STRING" id="1261131.lam_871"/>
<dbReference type="Gene3D" id="3.40.50.720">
    <property type="entry name" value="NAD(P)-binding Rossmann-like Domain"/>
    <property type="match status" value="1"/>
</dbReference>
<dbReference type="GO" id="GO:0050661">
    <property type="term" value="F:NADP binding"/>
    <property type="evidence" value="ECO:0007669"/>
    <property type="project" value="UniProtKB-UniRule"/>
</dbReference>
<dbReference type="SUPFAM" id="SSF51735">
    <property type="entry name" value="NAD(P)-binding Rossmann-fold domains"/>
    <property type="match status" value="1"/>
</dbReference>
<keyword evidence="3 13" id="KW-0028">Amino-acid biosynthesis</keyword>
<dbReference type="RefSeq" id="WP_007557103.1">
    <property type="nucleotide sequence ID" value="NC_022793.1"/>
</dbReference>
<feature type="active site" description="Proton donor/acceptor" evidence="13">
    <location>
        <position position="160"/>
    </location>
</feature>
<dbReference type="GO" id="GO:0019877">
    <property type="term" value="P:diaminopimelate biosynthetic process"/>
    <property type="evidence" value="ECO:0007669"/>
    <property type="project" value="UniProtKB-UniRule"/>
</dbReference>
<dbReference type="GO" id="GO:0016726">
    <property type="term" value="F:oxidoreductase activity, acting on CH or CH2 groups, NAD or NADP as acceptor"/>
    <property type="evidence" value="ECO:0007669"/>
    <property type="project" value="UniProtKB-UniRule"/>
</dbReference>
<feature type="binding site" evidence="13">
    <location>
        <begin position="126"/>
        <end position="129"/>
    </location>
    <ligand>
        <name>NAD(+)</name>
        <dbReference type="ChEBI" id="CHEBI:57540"/>
    </ligand>
</feature>
<evidence type="ECO:0000256" key="4">
    <source>
        <dbReference type="ARBA" id="ARBA00022857"/>
    </source>
</evidence>
<keyword evidence="6 13" id="KW-0560">Oxidoreductase</keyword>
<dbReference type="InterPro" id="IPR022663">
    <property type="entry name" value="DapB_C"/>
</dbReference>
<dbReference type="eggNOG" id="COG0289">
    <property type="taxonomic scope" value="Bacteria"/>
</dbReference>
<dbReference type="Pfam" id="PF01113">
    <property type="entry name" value="DapB_N"/>
    <property type="match status" value="1"/>
</dbReference>
<feature type="binding site" evidence="13">
    <location>
        <begin position="12"/>
        <end position="17"/>
    </location>
    <ligand>
        <name>NAD(+)</name>
        <dbReference type="ChEBI" id="CHEBI:57540"/>
    </ligand>
</feature>
<evidence type="ECO:0000256" key="10">
    <source>
        <dbReference type="ARBA" id="ARBA00038983"/>
    </source>
</evidence>
<dbReference type="EMBL" id="CP006604">
    <property type="protein sequence ID" value="AHA28204.1"/>
    <property type="molecule type" value="Genomic_DNA"/>
</dbReference>
<dbReference type="InterPro" id="IPR000846">
    <property type="entry name" value="DapB_N"/>
</dbReference>
<dbReference type="PANTHER" id="PTHR20836:SF0">
    <property type="entry name" value="4-HYDROXY-TETRAHYDRODIPICOLINATE REDUCTASE 1, CHLOROPLASTIC-RELATED"/>
    <property type="match status" value="1"/>
</dbReference>
<evidence type="ECO:0000313" key="17">
    <source>
        <dbReference type="Proteomes" id="UP000017862"/>
    </source>
</evidence>
<dbReference type="CDD" id="cd02274">
    <property type="entry name" value="DHDPR_N"/>
    <property type="match status" value="1"/>
</dbReference>
<evidence type="ECO:0000256" key="9">
    <source>
        <dbReference type="ARBA" id="ARBA00037922"/>
    </source>
</evidence>
<evidence type="ECO:0000256" key="6">
    <source>
        <dbReference type="ARBA" id="ARBA00023002"/>
    </source>
</evidence>
<feature type="binding site" evidence="13">
    <location>
        <position position="161"/>
    </location>
    <ligand>
        <name>(S)-2,3,4,5-tetrahydrodipicolinate</name>
        <dbReference type="ChEBI" id="CHEBI:16845"/>
    </ligand>
</feature>
<evidence type="ECO:0000256" key="7">
    <source>
        <dbReference type="ARBA" id="ARBA00023027"/>
    </source>
</evidence>
<dbReference type="NCBIfam" id="TIGR00036">
    <property type="entry name" value="dapB"/>
    <property type="match status" value="1"/>
</dbReference>
<comment type="function">
    <text evidence="13">Catalyzes the conversion of 4-hydroxy-tetrahydrodipicolinate (HTPA) to tetrahydrodipicolinate.</text>
</comment>
<dbReference type="HAMAP" id="MF_00102">
    <property type="entry name" value="DapB"/>
    <property type="match status" value="1"/>
</dbReference>
<comment type="pathway">
    <text evidence="9 13">Amino-acid biosynthesis; L-lysine biosynthesis via DAP pathway; (S)-tetrahydrodipicolinate from L-aspartate: step 4/4.</text>
</comment>
<dbReference type="Proteomes" id="UP000017862">
    <property type="component" value="Chromosome"/>
</dbReference>
<gene>
    <name evidence="13 16" type="primary">dapB</name>
    <name evidence="16" type="ORF">lam_871</name>
</gene>
<dbReference type="InterPro" id="IPR022664">
    <property type="entry name" value="DapB_N_CS"/>
</dbReference>
<evidence type="ECO:0000256" key="11">
    <source>
        <dbReference type="ARBA" id="ARBA00049080"/>
    </source>
</evidence>
<evidence type="ECO:0000256" key="13">
    <source>
        <dbReference type="HAMAP-Rule" id="MF_00102"/>
    </source>
</evidence>
<comment type="caution">
    <text evidence="13">Was originally thought to be a dihydrodipicolinate reductase (DHDPR), catalyzing the conversion of dihydrodipicolinate to tetrahydrodipicolinate. However, it was shown in E.coli that the substrate of the enzymatic reaction is not dihydrodipicolinate (DHDP) but in fact (2S,4S)-4-hydroxy-2,3,4,5-tetrahydrodipicolinic acid (HTPA), the product released by the DapA-catalyzed reaction.</text>
</comment>
<keyword evidence="4 13" id="KW-0521">NADP</keyword>
<sequence length="277" mass="29783">MQKSPMRIAILGGGGRMGKALVKAIHENSSVNLQSIIVRAGSPLLGKDAGVVAGMPFIGVQFTDDIKKALHSVDGVIDFSSPAFTLEALKISSDMHIVHIIGTTGFSDNDNNIINDFSRNAKIVKSGNMSLGINFLGALAKISARYFPGNKWDFEILEMHHRHKLDAPSGTALFLGDAISSGRNVDLSKNYVLDRNKKHQLRKEGSIGFATLRGGSVVGDHSIIIAGEGESITLSHSAYDRSIFANGAITAALWALSKDNGLYSMLDVLDMELFDKE</sequence>
<accession>U6B581</accession>
<keyword evidence="8 13" id="KW-0457">Lysine biosynthesis</keyword>
<organism evidence="16 17">
    <name type="scientific">Candidatus Liberibacter americanus str. Sao Paulo</name>
    <dbReference type="NCBI Taxonomy" id="1261131"/>
    <lineage>
        <taxon>Bacteria</taxon>
        <taxon>Pseudomonadati</taxon>
        <taxon>Pseudomonadota</taxon>
        <taxon>Alphaproteobacteria</taxon>
        <taxon>Hyphomicrobiales</taxon>
        <taxon>Rhizobiaceae</taxon>
        <taxon>Liberibacter</taxon>
    </lineage>
</organism>
<evidence type="ECO:0000256" key="8">
    <source>
        <dbReference type="ARBA" id="ARBA00023154"/>
    </source>
</evidence>
<dbReference type="EC" id="1.17.1.8" evidence="10 13"/>
<evidence type="ECO:0000256" key="3">
    <source>
        <dbReference type="ARBA" id="ARBA00022605"/>
    </source>
</evidence>